<dbReference type="Gene3D" id="3.90.79.10">
    <property type="entry name" value="Nucleoside Triphosphate Pyrophosphohydrolase"/>
    <property type="match status" value="1"/>
</dbReference>
<protein>
    <recommendedName>
        <fullName evidence="5">Nudix hydrolase domain-containing protein</fullName>
    </recommendedName>
</protein>
<dbReference type="PROSITE" id="PS50158">
    <property type="entry name" value="ZF_CCHC"/>
    <property type="match status" value="1"/>
</dbReference>
<evidence type="ECO:0000313" key="4">
    <source>
        <dbReference type="EMBL" id="QHU30121.1"/>
    </source>
</evidence>
<dbReference type="Pfam" id="PF00293">
    <property type="entry name" value="NUDIX"/>
    <property type="match status" value="1"/>
</dbReference>
<name>A0A6C0LKB2_9ZZZZ</name>
<evidence type="ECO:0000259" key="3">
    <source>
        <dbReference type="PROSITE" id="PS51462"/>
    </source>
</evidence>
<reference evidence="4" key="1">
    <citation type="journal article" date="2020" name="Nature">
        <title>Giant virus diversity and host interactions through global metagenomics.</title>
        <authorList>
            <person name="Schulz F."/>
            <person name="Roux S."/>
            <person name="Paez-Espino D."/>
            <person name="Jungbluth S."/>
            <person name="Walsh D.A."/>
            <person name="Denef V.J."/>
            <person name="McMahon K.D."/>
            <person name="Konstantinidis K.T."/>
            <person name="Eloe-Fadrosh E.A."/>
            <person name="Kyrpides N.C."/>
            <person name="Woyke T."/>
        </authorList>
    </citation>
    <scope>NUCLEOTIDE SEQUENCE</scope>
    <source>
        <strain evidence="4">GVMAG-M-3300027833-11</strain>
    </source>
</reference>
<dbReference type="EMBL" id="MN740503">
    <property type="protein sequence ID" value="QHU30121.1"/>
    <property type="molecule type" value="Genomic_DNA"/>
</dbReference>
<proteinExistence type="predicted"/>
<dbReference type="PANTHER" id="PTHR21340:SF0">
    <property type="entry name" value="BIS(5'-NUCLEOSYL)-TETRAPHOSPHATASE [ASYMMETRICAL]"/>
    <property type="match status" value="1"/>
</dbReference>
<evidence type="ECO:0000256" key="1">
    <source>
        <dbReference type="ARBA" id="ARBA00022801"/>
    </source>
</evidence>
<dbReference type="PROSITE" id="PS51462">
    <property type="entry name" value="NUDIX"/>
    <property type="match status" value="1"/>
</dbReference>
<dbReference type="InterPro" id="IPR001878">
    <property type="entry name" value="Znf_CCHC"/>
</dbReference>
<dbReference type="GO" id="GO:0003676">
    <property type="term" value="F:nucleic acid binding"/>
    <property type="evidence" value="ECO:0007669"/>
    <property type="project" value="InterPro"/>
</dbReference>
<accession>A0A6C0LKB2</accession>
<dbReference type="GO" id="GO:0006167">
    <property type="term" value="P:AMP biosynthetic process"/>
    <property type="evidence" value="ECO:0007669"/>
    <property type="project" value="TreeGrafter"/>
</dbReference>
<dbReference type="AlphaFoldDB" id="A0A6C0LKB2"/>
<dbReference type="PANTHER" id="PTHR21340">
    <property type="entry name" value="DIADENOSINE 5,5-P1,P4-TETRAPHOSPHATE PYROPHOSPHOHYDROLASE MUTT"/>
    <property type="match status" value="1"/>
</dbReference>
<evidence type="ECO:0008006" key="5">
    <source>
        <dbReference type="Google" id="ProtNLM"/>
    </source>
</evidence>
<feature type="domain" description="CCHC-type" evidence="2">
    <location>
        <begin position="8"/>
        <end position="23"/>
    </location>
</feature>
<organism evidence="4">
    <name type="scientific">viral metagenome</name>
    <dbReference type="NCBI Taxonomy" id="1070528"/>
    <lineage>
        <taxon>unclassified sequences</taxon>
        <taxon>metagenomes</taxon>
        <taxon>organismal metagenomes</taxon>
    </lineage>
</organism>
<dbReference type="GO" id="GO:0004081">
    <property type="term" value="F:bis(5'-nucleosyl)-tetraphosphatase (asymmetrical) activity"/>
    <property type="evidence" value="ECO:0007669"/>
    <property type="project" value="TreeGrafter"/>
</dbReference>
<dbReference type="GO" id="GO:0008270">
    <property type="term" value="F:zinc ion binding"/>
    <property type="evidence" value="ECO:0007669"/>
    <property type="project" value="InterPro"/>
</dbReference>
<dbReference type="InterPro" id="IPR020084">
    <property type="entry name" value="NUDIX_hydrolase_CS"/>
</dbReference>
<evidence type="ECO:0000259" key="2">
    <source>
        <dbReference type="PROSITE" id="PS50158"/>
    </source>
</evidence>
<dbReference type="InterPro" id="IPR000086">
    <property type="entry name" value="NUDIX_hydrolase_dom"/>
</dbReference>
<sequence length="265" mass="31436">MSRAYNFCNNCGETGHAFHQCRKPITSTGIIVFKKDGEKLKYLMICRKDSLGFVDFMRGKYQTHDPSYIRNIFNEMTITEREKIRTMDFDSLWKDLWGENIGIQYRGEERISRDKFTRLTNGIMSNDQYYTIETIINESTTKWDLPEWGFPKGRRNYQEKDISCAIREFEEETGYSSSSIKLIQNVQPFEEVFTGSNYKSYKHCYYVAYMNDDDGISSDFQKTEVSQVRWVTYNEANELIRPYNLEKQEVLTRANDLLKNYRICL</sequence>
<dbReference type="SUPFAM" id="SSF55811">
    <property type="entry name" value="Nudix"/>
    <property type="match status" value="1"/>
</dbReference>
<dbReference type="InterPro" id="IPR015797">
    <property type="entry name" value="NUDIX_hydrolase-like_dom_sf"/>
</dbReference>
<feature type="domain" description="Nudix hydrolase" evidence="3">
    <location>
        <begin position="23"/>
        <end position="253"/>
    </location>
</feature>
<keyword evidence="1" id="KW-0378">Hydrolase</keyword>
<dbReference type="PROSITE" id="PS00893">
    <property type="entry name" value="NUDIX_BOX"/>
    <property type="match status" value="1"/>
</dbReference>
<dbReference type="InterPro" id="IPR051325">
    <property type="entry name" value="Nudix_hydrolase_domain"/>
</dbReference>
<dbReference type="GO" id="GO:0006754">
    <property type="term" value="P:ATP biosynthetic process"/>
    <property type="evidence" value="ECO:0007669"/>
    <property type="project" value="TreeGrafter"/>
</dbReference>